<evidence type="ECO:0000256" key="1">
    <source>
        <dbReference type="ARBA" id="ARBA00004417"/>
    </source>
</evidence>
<dbReference type="AlphaFoldDB" id="A0A5C8PNP9"/>
<comment type="caution">
    <text evidence="7">The sequence shown here is derived from an EMBL/GenBank/DDBJ whole genome shotgun (WGS) entry which is preliminary data.</text>
</comment>
<dbReference type="EMBL" id="VDUZ01000011">
    <property type="protein sequence ID" value="TXL76380.1"/>
    <property type="molecule type" value="Genomic_DNA"/>
</dbReference>
<dbReference type="InterPro" id="IPR017871">
    <property type="entry name" value="ABC_transporter-like_CS"/>
</dbReference>
<reference evidence="7 8" key="1">
    <citation type="submission" date="2019-06" db="EMBL/GenBank/DDBJ databases">
        <title>New taxonomy in bacterial strain CC-CFT640, isolated from vineyard.</title>
        <authorList>
            <person name="Lin S.-Y."/>
            <person name="Tsai C.-F."/>
            <person name="Young C.-C."/>
        </authorList>
    </citation>
    <scope>NUCLEOTIDE SEQUENCE [LARGE SCALE GENOMIC DNA]</scope>
    <source>
        <strain evidence="7 8">CC-CFT640</strain>
    </source>
</reference>
<dbReference type="PANTHER" id="PTHR43776:SF7">
    <property type="entry name" value="D,D-DIPEPTIDE TRANSPORT ATP-BINDING PROTEIN DDPF-RELATED"/>
    <property type="match status" value="1"/>
</dbReference>
<dbReference type="InterPro" id="IPR003593">
    <property type="entry name" value="AAA+_ATPase"/>
</dbReference>
<sequence length="324" mass="35710">MSGTEDLLLEVSALSMRYPVRRRSPFAERRYVHAVNGIDIRLRRGETLGIVGESGCGKTTLARCILRLLEPTGGRIVLDGRDITHARGRALRAARRDMQFVFQDPYASLDPRLRAVELVREPLDALSGLSRAEATERAIALLEKVGLTRAQALRYPHQFSGGQRQRIGIARALALNPKLVLADEPVSALDVSIRAQILNLMADLRQELGLSYIVISHDLAIIDYVCDRVAIIYLGRIVEQGGVAEVFSRPRHPYTQALLAAIPHHDPRQRRRTAEITGDLPNPTAPPPGCAFHPRCPKATDLCKRQAPLPVATGGHEVACHHAD</sequence>
<dbReference type="GO" id="GO:0016887">
    <property type="term" value="F:ATP hydrolysis activity"/>
    <property type="evidence" value="ECO:0007669"/>
    <property type="project" value="InterPro"/>
</dbReference>
<dbReference type="NCBIfam" id="TIGR01727">
    <property type="entry name" value="oligo_HPY"/>
    <property type="match status" value="1"/>
</dbReference>
<dbReference type="CDD" id="cd03257">
    <property type="entry name" value="ABC_NikE_OppD_transporters"/>
    <property type="match status" value="1"/>
</dbReference>
<comment type="subcellular location">
    <subcellularLocation>
        <location evidence="1">Cell inner membrane</location>
        <topology evidence="1">Peripheral membrane protein</topology>
    </subcellularLocation>
</comment>
<evidence type="ECO:0000313" key="7">
    <source>
        <dbReference type="EMBL" id="TXL76380.1"/>
    </source>
</evidence>
<dbReference type="GO" id="GO:0015833">
    <property type="term" value="P:peptide transport"/>
    <property type="evidence" value="ECO:0007669"/>
    <property type="project" value="InterPro"/>
</dbReference>
<accession>A0A5C8PNP9</accession>
<dbReference type="PANTHER" id="PTHR43776">
    <property type="entry name" value="TRANSPORT ATP-BINDING PROTEIN"/>
    <property type="match status" value="1"/>
</dbReference>
<dbReference type="Proteomes" id="UP000321638">
    <property type="component" value="Unassembled WGS sequence"/>
</dbReference>
<dbReference type="GO" id="GO:0005886">
    <property type="term" value="C:plasma membrane"/>
    <property type="evidence" value="ECO:0007669"/>
    <property type="project" value="UniProtKB-SubCell"/>
</dbReference>
<proteinExistence type="inferred from homology"/>
<keyword evidence="4" id="KW-0547">Nucleotide-binding</keyword>
<evidence type="ECO:0000256" key="5">
    <source>
        <dbReference type="ARBA" id="ARBA00022840"/>
    </source>
</evidence>
<dbReference type="SUPFAM" id="SSF52540">
    <property type="entry name" value="P-loop containing nucleoside triphosphate hydrolases"/>
    <property type="match status" value="1"/>
</dbReference>
<dbReference type="InterPro" id="IPR027417">
    <property type="entry name" value="P-loop_NTPase"/>
</dbReference>
<dbReference type="GO" id="GO:0055085">
    <property type="term" value="P:transmembrane transport"/>
    <property type="evidence" value="ECO:0007669"/>
    <property type="project" value="UniProtKB-ARBA"/>
</dbReference>
<dbReference type="PROSITE" id="PS50893">
    <property type="entry name" value="ABC_TRANSPORTER_2"/>
    <property type="match status" value="1"/>
</dbReference>
<dbReference type="InterPro" id="IPR050319">
    <property type="entry name" value="ABC_transp_ATP-bind"/>
</dbReference>
<evidence type="ECO:0000259" key="6">
    <source>
        <dbReference type="PROSITE" id="PS50893"/>
    </source>
</evidence>
<gene>
    <name evidence="7" type="ORF">FHP25_12085</name>
</gene>
<dbReference type="Pfam" id="PF08352">
    <property type="entry name" value="oligo_HPY"/>
    <property type="match status" value="1"/>
</dbReference>
<name>A0A5C8PNP9_9HYPH</name>
<keyword evidence="5 7" id="KW-0067">ATP-binding</keyword>
<dbReference type="InterPro" id="IPR003439">
    <property type="entry name" value="ABC_transporter-like_ATP-bd"/>
</dbReference>
<organism evidence="7 8">
    <name type="scientific">Vineibacter terrae</name>
    <dbReference type="NCBI Taxonomy" id="2586908"/>
    <lineage>
        <taxon>Bacteria</taxon>
        <taxon>Pseudomonadati</taxon>
        <taxon>Pseudomonadota</taxon>
        <taxon>Alphaproteobacteria</taxon>
        <taxon>Hyphomicrobiales</taxon>
        <taxon>Vineibacter</taxon>
    </lineage>
</organism>
<dbReference type="OrthoDB" id="9767950at2"/>
<evidence type="ECO:0000313" key="8">
    <source>
        <dbReference type="Proteomes" id="UP000321638"/>
    </source>
</evidence>
<keyword evidence="8" id="KW-1185">Reference proteome</keyword>
<dbReference type="InterPro" id="IPR013563">
    <property type="entry name" value="Oligopep_ABC_C"/>
</dbReference>
<evidence type="ECO:0000256" key="3">
    <source>
        <dbReference type="ARBA" id="ARBA00022448"/>
    </source>
</evidence>
<comment type="similarity">
    <text evidence="2">Belongs to the ABC transporter superfamily.</text>
</comment>
<dbReference type="Gene3D" id="3.40.50.300">
    <property type="entry name" value="P-loop containing nucleotide triphosphate hydrolases"/>
    <property type="match status" value="1"/>
</dbReference>
<dbReference type="Pfam" id="PF00005">
    <property type="entry name" value="ABC_tran"/>
    <property type="match status" value="1"/>
</dbReference>
<dbReference type="PROSITE" id="PS00211">
    <property type="entry name" value="ABC_TRANSPORTER_1"/>
    <property type="match status" value="1"/>
</dbReference>
<dbReference type="FunFam" id="3.40.50.300:FF:000016">
    <property type="entry name" value="Oligopeptide ABC transporter ATP-binding component"/>
    <property type="match status" value="1"/>
</dbReference>
<evidence type="ECO:0000256" key="4">
    <source>
        <dbReference type="ARBA" id="ARBA00022741"/>
    </source>
</evidence>
<dbReference type="RefSeq" id="WP_147847189.1">
    <property type="nucleotide sequence ID" value="NZ_VDUZ01000011.1"/>
</dbReference>
<protein>
    <submittedName>
        <fullName evidence="7">ATP-binding cassette domain-containing protein</fullName>
    </submittedName>
</protein>
<feature type="domain" description="ABC transporter" evidence="6">
    <location>
        <begin position="20"/>
        <end position="259"/>
    </location>
</feature>
<dbReference type="SMART" id="SM00382">
    <property type="entry name" value="AAA"/>
    <property type="match status" value="1"/>
</dbReference>
<dbReference type="GO" id="GO:0005524">
    <property type="term" value="F:ATP binding"/>
    <property type="evidence" value="ECO:0007669"/>
    <property type="project" value="UniProtKB-KW"/>
</dbReference>
<evidence type="ECO:0000256" key="2">
    <source>
        <dbReference type="ARBA" id="ARBA00005417"/>
    </source>
</evidence>
<keyword evidence="3" id="KW-0813">Transport</keyword>